<dbReference type="FunFam" id="3.40.50.12650:FF:000001">
    <property type="entry name" value="DNA cross-link repair 1A"/>
    <property type="match status" value="1"/>
</dbReference>
<dbReference type="InterPro" id="IPR036866">
    <property type="entry name" value="RibonucZ/Hydroxyglut_hydro"/>
</dbReference>
<sequence length="703" mass="80092">MEVNRLIITPKTSHIDNNDSLNYINNVIFDDNIIFDQNSENDNWDNEVEDETILTEKTYPSSVYDEIDIFNSNEDNNNKTNQNSENDNLFDDIEFDSPIINMDTSVSTNNDQDSSSIFNSPSSINSQVKSNSSAKNYKKNSNSGTKTKTSKVKRIVPSFKVIEGTKFIVDGFQYKSEDYKDYFLTHFHSDHYVGITKTWNFGNIYCSKETSNLIDLRIGVDKKWIIVMPWNTWVDVGGVQVAYLDANHCPGAAMILFHIGDEYILHTGDFRYNQSMNHYSLLHDIKISKLYLDNTFCEPTFVFPPQKEVINQVKEIVKRENDGKTLFLFGTYVIGKEKLLLEVSRQEHSPIHVSLDKFQILNCLDIDMDSFTLNHKLTNFRAVSMSMLSFHAMAEQLKQLQPRYERVISFRPTGWTQSKKSITCQKRDNCWFYSVAYSEHSSYNELRDCIDHFRPTKIIPTVDCNTQAKVDAILERFSDIYNKKKQSTIASFFSTIDNPINSIVSWLRSKDKSETISNSIISSSTSSQHKENNVNNSNIAPQQIKPPSSITTNTNKKSAMVVSSNKNSNPIVAASSSQSNSIISKNAIVIDEKDFVEFDDPVFINQQKWIEKTIINQSRALTVVKDDGLSSKSSKKTNTVLGKKKSNNTKSQSINKKIRISSDSTTQQSTLFLPLPNNNNNNNNNNNSNNSNVLPLIIYPQSK</sequence>
<dbReference type="Gene3D" id="3.40.50.12650">
    <property type="match status" value="1"/>
</dbReference>
<feature type="region of interest" description="Disordered" evidence="6">
    <location>
        <begin position="521"/>
        <end position="552"/>
    </location>
</feature>
<dbReference type="Gene3D" id="3.60.15.10">
    <property type="entry name" value="Ribonuclease Z/Hydroxyacylglutathione hydrolase-like"/>
    <property type="match status" value="1"/>
</dbReference>
<evidence type="ECO:0000256" key="5">
    <source>
        <dbReference type="ARBA" id="ARBA00023242"/>
    </source>
</evidence>
<dbReference type="PANTHER" id="PTHR23240:SF6">
    <property type="entry name" value="DNA CROSS-LINK REPAIR 1A PROTEIN"/>
    <property type="match status" value="1"/>
</dbReference>
<dbReference type="InterPro" id="IPR011084">
    <property type="entry name" value="DRMBL"/>
</dbReference>
<evidence type="ECO:0000256" key="6">
    <source>
        <dbReference type="SAM" id="MobiDB-lite"/>
    </source>
</evidence>
<dbReference type="AlphaFoldDB" id="A0A151Z2P2"/>
<dbReference type="GO" id="GO:0035312">
    <property type="term" value="F:5'-3' DNA exonuclease activity"/>
    <property type="evidence" value="ECO:0007669"/>
    <property type="project" value="TreeGrafter"/>
</dbReference>
<evidence type="ECO:0000256" key="4">
    <source>
        <dbReference type="ARBA" id="ARBA00023204"/>
    </source>
</evidence>
<feature type="region of interest" description="Disordered" evidence="6">
    <location>
        <begin position="101"/>
        <end position="149"/>
    </location>
</feature>
<evidence type="ECO:0000256" key="1">
    <source>
        <dbReference type="ARBA" id="ARBA00004123"/>
    </source>
</evidence>
<feature type="compositionally biased region" description="Polar residues" evidence="6">
    <location>
        <begin position="71"/>
        <end position="87"/>
    </location>
</feature>
<feature type="domain" description="DNA repair metallo-beta-lactamase" evidence="7">
    <location>
        <begin position="370"/>
        <end position="465"/>
    </location>
</feature>
<dbReference type="GO" id="GO:0036297">
    <property type="term" value="P:interstrand cross-link repair"/>
    <property type="evidence" value="ECO:0007669"/>
    <property type="project" value="TreeGrafter"/>
</dbReference>
<feature type="compositionally biased region" description="Polar residues" evidence="6">
    <location>
        <begin position="533"/>
        <end position="552"/>
    </location>
</feature>
<evidence type="ECO:0000313" key="9">
    <source>
        <dbReference type="Proteomes" id="UP000076078"/>
    </source>
</evidence>
<dbReference type="OMA" id="WIERSIL"/>
<feature type="region of interest" description="Disordered" evidence="6">
    <location>
        <begin position="625"/>
        <end position="703"/>
    </location>
</feature>
<feature type="compositionally biased region" description="Low complexity" evidence="6">
    <location>
        <begin position="114"/>
        <end position="147"/>
    </location>
</feature>
<dbReference type="CDD" id="cd16273">
    <property type="entry name" value="SNM1A-1C-like_MBL-fold"/>
    <property type="match status" value="1"/>
</dbReference>
<keyword evidence="5" id="KW-0539">Nucleus</keyword>
<dbReference type="OrthoDB" id="262529at2759"/>
<dbReference type="EMBL" id="LODT01000051">
    <property type="protein sequence ID" value="KYQ88197.1"/>
    <property type="molecule type" value="Genomic_DNA"/>
</dbReference>
<feature type="compositionally biased region" description="Polar residues" evidence="6">
    <location>
        <begin position="648"/>
        <end position="671"/>
    </location>
</feature>
<evidence type="ECO:0000313" key="8">
    <source>
        <dbReference type="EMBL" id="KYQ88197.1"/>
    </source>
</evidence>
<dbReference type="SUPFAM" id="SSF56281">
    <property type="entry name" value="Metallo-hydrolase/oxidoreductase"/>
    <property type="match status" value="1"/>
</dbReference>
<evidence type="ECO:0000259" key="7">
    <source>
        <dbReference type="Pfam" id="PF07522"/>
    </source>
</evidence>
<dbReference type="GO" id="GO:0006303">
    <property type="term" value="P:double-strand break repair via nonhomologous end joining"/>
    <property type="evidence" value="ECO:0007669"/>
    <property type="project" value="TreeGrafter"/>
</dbReference>
<comment type="subcellular location">
    <subcellularLocation>
        <location evidence="1">Nucleus</location>
    </subcellularLocation>
</comment>
<proteinExistence type="inferred from homology"/>
<accession>A0A151Z2P2</accession>
<keyword evidence="9" id="KW-1185">Reference proteome</keyword>
<evidence type="ECO:0000256" key="2">
    <source>
        <dbReference type="ARBA" id="ARBA00010304"/>
    </source>
</evidence>
<dbReference type="FunCoup" id="A0A151Z2P2">
    <property type="interactions" value="221"/>
</dbReference>
<name>A0A151Z2P2_TIELA</name>
<dbReference type="STRING" id="361077.A0A151Z2P2"/>
<dbReference type="GO" id="GO:0005634">
    <property type="term" value="C:nucleus"/>
    <property type="evidence" value="ECO:0007669"/>
    <property type="project" value="UniProtKB-SubCell"/>
</dbReference>
<reference evidence="8 9" key="1">
    <citation type="submission" date="2015-12" db="EMBL/GenBank/DDBJ databases">
        <title>Dictyostelia acquired genes for synthesis and detection of signals that induce cell-type specialization by lateral gene transfer from prokaryotes.</title>
        <authorList>
            <person name="Gloeckner G."/>
            <person name="Schaap P."/>
        </authorList>
    </citation>
    <scope>NUCLEOTIDE SEQUENCE [LARGE SCALE GENOMIC DNA]</scope>
    <source>
        <strain evidence="8 9">TK</strain>
    </source>
</reference>
<evidence type="ECO:0000256" key="3">
    <source>
        <dbReference type="ARBA" id="ARBA00022763"/>
    </source>
</evidence>
<dbReference type="GO" id="GO:0003684">
    <property type="term" value="F:damaged DNA binding"/>
    <property type="evidence" value="ECO:0007669"/>
    <property type="project" value="TreeGrafter"/>
</dbReference>
<gene>
    <name evidence="8" type="ORF">DLAC_10883</name>
</gene>
<comment type="caution">
    <text evidence="8">The sequence shown here is derived from an EMBL/GenBank/DDBJ whole genome shotgun (WGS) entry which is preliminary data.</text>
</comment>
<feature type="region of interest" description="Disordered" evidence="6">
    <location>
        <begin position="71"/>
        <end position="90"/>
    </location>
</feature>
<protein>
    <submittedName>
        <fullName evidence="8">DNA repair metallo-beta-lactamase domain-containing protein</fullName>
    </submittedName>
</protein>
<organism evidence="8 9">
    <name type="scientific">Tieghemostelium lacteum</name>
    <name type="common">Slime mold</name>
    <name type="synonym">Dictyostelium lacteum</name>
    <dbReference type="NCBI Taxonomy" id="361077"/>
    <lineage>
        <taxon>Eukaryota</taxon>
        <taxon>Amoebozoa</taxon>
        <taxon>Evosea</taxon>
        <taxon>Eumycetozoa</taxon>
        <taxon>Dictyostelia</taxon>
        <taxon>Dictyosteliales</taxon>
        <taxon>Raperosteliaceae</taxon>
        <taxon>Tieghemostelium</taxon>
    </lineage>
</organism>
<keyword evidence="4" id="KW-0234">DNA repair</keyword>
<keyword evidence="3" id="KW-0227">DNA damage</keyword>
<dbReference type="PANTHER" id="PTHR23240">
    <property type="entry name" value="DNA CROSS-LINK REPAIR PROTEIN PSO2/SNM1-RELATED"/>
    <property type="match status" value="1"/>
</dbReference>
<comment type="similarity">
    <text evidence="2">Belongs to the DNA repair metallo-beta-lactamase (DRMBL) family.</text>
</comment>
<dbReference type="InParanoid" id="A0A151Z2P2"/>
<feature type="compositionally biased region" description="Low complexity" evidence="6">
    <location>
        <begin position="677"/>
        <end position="692"/>
    </location>
</feature>
<feature type="compositionally biased region" description="Polar residues" evidence="6">
    <location>
        <begin position="102"/>
        <end position="113"/>
    </location>
</feature>
<dbReference type="Proteomes" id="UP000076078">
    <property type="component" value="Unassembled WGS sequence"/>
</dbReference>
<dbReference type="Pfam" id="PF07522">
    <property type="entry name" value="DRMBL"/>
    <property type="match status" value="1"/>
</dbReference>